<feature type="compositionally biased region" description="Basic and acidic residues" evidence="1">
    <location>
        <begin position="1"/>
        <end position="12"/>
    </location>
</feature>
<feature type="compositionally biased region" description="Basic and acidic residues" evidence="1">
    <location>
        <begin position="68"/>
        <end position="85"/>
    </location>
</feature>
<evidence type="ECO:0000313" key="2">
    <source>
        <dbReference type="EMBL" id="CAI9300815.1"/>
    </source>
</evidence>
<gene>
    <name evidence="2" type="ORF">LSALG_LOCUS39423</name>
</gene>
<evidence type="ECO:0000313" key="3">
    <source>
        <dbReference type="Proteomes" id="UP001177003"/>
    </source>
</evidence>
<feature type="region of interest" description="Disordered" evidence="1">
    <location>
        <begin position="1"/>
        <end position="44"/>
    </location>
</feature>
<name>A0AA35ZXN5_LACSI</name>
<feature type="region of interest" description="Disordered" evidence="1">
    <location>
        <begin position="178"/>
        <end position="197"/>
    </location>
</feature>
<protein>
    <submittedName>
        <fullName evidence="2">Uncharacterized protein</fullName>
    </submittedName>
</protein>
<evidence type="ECO:0000256" key="1">
    <source>
        <dbReference type="SAM" id="MobiDB-lite"/>
    </source>
</evidence>
<dbReference type="AlphaFoldDB" id="A0AA35ZXN5"/>
<sequence>MDERSSSDNDKTDCEEDDEDGISDTFYVENNEDDLEEGDIRSKTTEAVIESNLVKETTSLTDTPMEVVDRRIESDSRGEPQRDDTDMVANSNGGLGGSPSGILKNLNNLAKTGCFGPFPNNMGLNVIQTGGQDVNFDSAQDKKRRIFINVNDTPIASSDPSVPHASLDLNKCLSPTHVPLPDTVPKSYPRSSPRHYG</sequence>
<feature type="compositionally biased region" description="Acidic residues" evidence="1">
    <location>
        <begin position="13"/>
        <end position="22"/>
    </location>
</feature>
<dbReference type="Proteomes" id="UP001177003">
    <property type="component" value="Chromosome 9"/>
</dbReference>
<dbReference type="EMBL" id="OX465085">
    <property type="protein sequence ID" value="CAI9300815.1"/>
    <property type="molecule type" value="Genomic_DNA"/>
</dbReference>
<feature type="region of interest" description="Disordered" evidence="1">
    <location>
        <begin position="68"/>
        <end position="96"/>
    </location>
</feature>
<reference evidence="2" key="1">
    <citation type="submission" date="2023-04" db="EMBL/GenBank/DDBJ databases">
        <authorList>
            <person name="Vijverberg K."/>
            <person name="Xiong W."/>
            <person name="Schranz E."/>
        </authorList>
    </citation>
    <scope>NUCLEOTIDE SEQUENCE</scope>
</reference>
<organism evidence="2 3">
    <name type="scientific">Lactuca saligna</name>
    <name type="common">Willowleaf lettuce</name>
    <dbReference type="NCBI Taxonomy" id="75948"/>
    <lineage>
        <taxon>Eukaryota</taxon>
        <taxon>Viridiplantae</taxon>
        <taxon>Streptophyta</taxon>
        <taxon>Embryophyta</taxon>
        <taxon>Tracheophyta</taxon>
        <taxon>Spermatophyta</taxon>
        <taxon>Magnoliopsida</taxon>
        <taxon>eudicotyledons</taxon>
        <taxon>Gunneridae</taxon>
        <taxon>Pentapetalae</taxon>
        <taxon>asterids</taxon>
        <taxon>campanulids</taxon>
        <taxon>Asterales</taxon>
        <taxon>Asteraceae</taxon>
        <taxon>Cichorioideae</taxon>
        <taxon>Cichorieae</taxon>
        <taxon>Lactucinae</taxon>
        <taxon>Lactuca</taxon>
    </lineage>
</organism>
<keyword evidence="3" id="KW-1185">Reference proteome</keyword>
<accession>A0AA35ZXN5</accession>
<proteinExistence type="predicted"/>